<dbReference type="InterPro" id="IPR016024">
    <property type="entry name" value="ARM-type_fold"/>
</dbReference>
<evidence type="ECO:0000313" key="2">
    <source>
        <dbReference type="EMBL" id="EAX97718.1"/>
    </source>
</evidence>
<organism evidence="2 3">
    <name type="scientific">Trichomonas vaginalis (strain ATCC PRA-98 / G3)</name>
    <dbReference type="NCBI Taxonomy" id="412133"/>
    <lineage>
        <taxon>Eukaryota</taxon>
        <taxon>Metamonada</taxon>
        <taxon>Parabasalia</taxon>
        <taxon>Trichomonadida</taxon>
        <taxon>Trichomonadidae</taxon>
        <taxon>Trichomonas</taxon>
    </lineage>
</organism>
<keyword evidence="3" id="KW-1185">Reference proteome</keyword>
<reference evidence="2" key="1">
    <citation type="submission" date="2006-10" db="EMBL/GenBank/DDBJ databases">
        <authorList>
            <person name="Amadeo P."/>
            <person name="Zhao Q."/>
            <person name="Wortman J."/>
            <person name="Fraser-Liggett C."/>
            <person name="Carlton J."/>
        </authorList>
    </citation>
    <scope>NUCLEOTIDE SEQUENCE</scope>
    <source>
        <strain evidence="2">G3</strain>
    </source>
</reference>
<dbReference type="AlphaFoldDB" id="A2FBI3"/>
<feature type="compositionally biased region" description="Basic and acidic residues" evidence="1">
    <location>
        <begin position="8"/>
        <end position="20"/>
    </location>
</feature>
<dbReference type="Gene3D" id="1.25.10.10">
    <property type="entry name" value="Leucine-rich Repeat Variant"/>
    <property type="match status" value="1"/>
</dbReference>
<name>A2FBI3_TRIV3</name>
<sequence>MEDNDPQDDIKYKKEKNKHNTDADISTLNEVDIDNKPIDENYLSDLSTYLEMSKGDNETEITDAISWINKMFPHIFTECPIEFILALIGFCKSNFEPLKTESFDLLIRFLHSKRSEEIIEPLINSNIIEMIIPNFPSNQAVEILGPLSRNPIGKKIMMETNLLSALNDVFTDGLEAESAGLIAQFIANLTMDQFTYLDQIPIVCQLMLKFKPYIKPEIDAIIASNITRAFCNFVHSNHEFCQFFKDNFDIKMFYIYNGNPSEADDDSNEDMLTAKYGSISDVIVMINDLIEDEEEYCDYVLQNNLLEYIDDVFNYEDNYLNSVITELLTEILGIFPQIFKAYHDLSYDYKLTSVLVDEEISVQWRIAILTFIAVFIISGIDVDRDTFVEIQNSLPDGGFFTALSRNIEIVTDTDLYEPILDAFLCINEFERSEEIEEILMEMSENSDLRDWLENIENTHHIKNIAKAHILEDLLDSMLEYD</sequence>
<accession>A2FBI3</accession>
<dbReference type="Proteomes" id="UP000001542">
    <property type="component" value="Unassembled WGS sequence"/>
</dbReference>
<dbReference type="VEuPathDB" id="TrichDB:TVAGG3_0129670"/>
<dbReference type="SMR" id="A2FBI3"/>
<dbReference type="InParanoid" id="A2FBI3"/>
<dbReference type="RefSeq" id="XP_001310648.1">
    <property type="nucleotide sequence ID" value="XM_001310647.1"/>
</dbReference>
<reference evidence="2" key="2">
    <citation type="journal article" date="2007" name="Science">
        <title>Draft genome sequence of the sexually transmitted pathogen Trichomonas vaginalis.</title>
        <authorList>
            <person name="Carlton J.M."/>
            <person name="Hirt R.P."/>
            <person name="Silva J.C."/>
            <person name="Delcher A.L."/>
            <person name="Schatz M."/>
            <person name="Zhao Q."/>
            <person name="Wortman J.R."/>
            <person name="Bidwell S.L."/>
            <person name="Alsmark U.C.M."/>
            <person name="Besteiro S."/>
            <person name="Sicheritz-Ponten T."/>
            <person name="Noel C.J."/>
            <person name="Dacks J.B."/>
            <person name="Foster P.G."/>
            <person name="Simillion C."/>
            <person name="Van de Peer Y."/>
            <person name="Miranda-Saavedra D."/>
            <person name="Barton G.J."/>
            <person name="Westrop G.D."/>
            <person name="Mueller S."/>
            <person name="Dessi D."/>
            <person name="Fiori P.L."/>
            <person name="Ren Q."/>
            <person name="Paulsen I."/>
            <person name="Zhang H."/>
            <person name="Bastida-Corcuera F.D."/>
            <person name="Simoes-Barbosa A."/>
            <person name="Brown M.T."/>
            <person name="Hayes R.D."/>
            <person name="Mukherjee M."/>
            <person name="Okumura C.Y."/>
            <person name="Schneider R."/>
            <person name="Smith A.J."/>
            <person name="Vanacova S."/>
            <person name="Villalvazo M."/>
            <person name="Haas B.J."/>
            <person name="Pertea M."/>
            <person name="Feldblyum T.V."/>
            <person name="Utterback T.R."/>
            <person name="Shu C.L."/>
            <person name="Osoegawa K."/>
            <person name="de Jong P.J."/>
            <person name="Hrdy I."/>
            <person name="Horvathova L."/>
            <person name="Zubacova Z."/>
            <person name="Dolezal P."/>
            <person name="Malik S.B."/>
            <person name="Logsdon J.M. Jr."/>
            <person name="Henze K."/>
            <person name="Gupta A."/>
            <person name="Wang C.C."/>
            <person name="Dunne R.L."/>
            <person name="Upcroft J.A."/>
            <person name="Upcroft P."/>
            <person name="White O."/>
            <person name="Salzberg S.L."/>
            <person name="Tang P."/>
            <person name="Chiu C.-H."/>
            <person name="Lee Y.-S."/>
            <person name="Embley T.M."/>
            <person name="Coombs G.H."/>
            <person name="Mottram J.C."/>
            <person name="Tachezy J."/>
            <person name="Fraser-Liggett C.M."/>
            <person name="Johnson P.J."/>
        </authorList>
    </citation>
    <scope>NUCLEOTIDE SEQUENCE [LARGE SCALE GENOMIC DNA]</scope>
    <source>
        <strain evidence="2">G3</strain>
    </source>
</reference>
<feature type="region of interest" description="Disordered" evidence="1">
    <location>
        <begin position="1"/>
        <end position="20"/>
    </location>
</feature>
<gene>
    <name evidence="2" type="ORF">TVAG_168150</name>
</gene>
<evidence type="ECO:0000313" key="3">
    <source>
        <dbReference type="Proteomes" id="UP000001542"/>
    </source>
</evidence>
<dbReference type="KEGG" id="tva:4755504"/>
<dbReference type="SUPFAM" id="SSF48371">
    <property type="entry name" value="ARM repeat"/>
    <property type="match status" value="1"/>
</dbReference>
<evidence type="ECO:0000256" key="1">
    <source>
        <dbReference type="SAM" id="MobiDB-lite"/>
    </source>
</evidence>
<dbReference type="EMBL" id="DS113703">
    <property type="protein sequence ID" value="EAX97718.1"/>
    <property type="molecule type" value="Genomic_DNA"/>
</dbReference>
<dbReference type="VEuPathDB" id="TrichDB:TVAG_168150"/>
<proteinExistence type="predicted"/>
<dbReference type="InterPro" id="IPR011989">
    <property type="entry name" value="ARM-like"/>
</dbReference>
<protein>
    <submittedName>
        <fullName evidence="2">Uncharacterized protein</fullName>
    </submittedName>
</protein>